<evidence type="ECO:0000256" key="5">
    <source>
        <dbReference type="ARBA" id="ARBA00023242"/>
    </source>
</evidence>
<dbReference type="PANTHER" id="PTHR15492:SF1">
    <property type="entry name" value="CYCLIN-D1-BINDING PROTEIN 1"/>
    <property type="match status" value="1"/>
</dbReference>
<feature type="domain" description="Cyclin-D1-binding protein 1-like N-terminal" evidence="7">
    <location>
        <begin position="94"/>
        <end position="171"/>
    </location>
</feature>
<keyword evidence="4" id="KW-0963">Cytoplasm</keyword>
<protein>
    <submittedName>
        <fullName evidence="9">Cyclin-D1-binding protein 1-like</fullName>
    </submittedName>
</protein>
<organism evidence="9 10">
    <name type="scientific">Homarus americanus</name>
    <name type="common">American lobster</name>
    <dbReference type="NCBI Taxonomy" id="6706"/>
    <lineage>
        <taxon>Eukaryota</taxon>
        <taxon>Metazoa</taxon>
        <taxon>Ecdysozoa</taxon>
        <taxon>Arthropoda</taxon>
        <taxon>Crustacea</taxon>
        <taxon>Multicrustacea</taxon>
        <taxon>Malacostraca</taxon>
        <taxon>Eumalacostraca</taxon>
        <taxon>Eucarida</taxon>
        <taxon>Decapoda</taxon>
        <taxon>Pleocyemata</taxon>
        <taxon>Astacidea</taxon>
        <taxon>Nephropoidea</taxon>
        <taxon>Nephropidae</taxon>
        <taxon>Homarus</taxon>
    </lineage>
</organism>
<keyword evidence="5" id="KW-0539">Nucleus</keyword>
<dbReference type="Pfam" id="PF13324">
    <property type="entry name" value="GCIP_N"/>
    <property type="match status" value="1"/>
</dbReference>
<dbReference type="InterPro" id="IPR049317">
    <property type="entry name" value="GCIP-like_N"/>
</dbReference>
<evidence type="ECO:0000313" key="9">
    <source>
        <dbReference type="EMBL" id="KAG7165612.1"/>
    </source>
</evidence>
<sequence length="358" mass="39798">LSCSSWSSEQQPAQHIINYNTTTVASTTTSFVKPVQYYKTEMMADLSKGPLANILQNSIENILSAEQQVQDKDVAPRENDDFALDKFWQDMNVITQKLSFECTKVGICFTKSPVPTPSETSSLMTGVEGAVLAMVSVYFRLSPKYGSVLRSNVRHAVVRAIQAARNLLKGCGSLEVCPRDNKAAVLKELRGQNSLVSDAFTEISEAMEGDGSGWNCMGVDSDDGMEEDEKWTNEDKDLIGPSVNLIKAAKILYKRVLAAVEKNGSCTGEDKVKELDQLYEDCNLVSRTVDTLILELYPPLNVSSMEEQSHYLANLLRTALKTCIHSHIVSEAEQPHIEFVYKAIDHNLDRMKEKLSEK</sequence>
<dbReference type="EMBL" id="JAHLQT010024020">
    <property type="protein sequence ID" value="KAG7165612.1"/>
    <property type="molecule type" value="Genomic_DNA"/>
</dbReference>
<keyword evidence="10" id="KW-1185">Reference proteome</keyword>
<evidence type="ECO:0000256" key="3">
    <source>
        <dbReference type="ARBA" id="ARBA00008940"/>
    </source>
</evidence>
<dbReference type="Pfam" id="PF20936">
    <property type="entry name" value="GCIP_C"/>
    <property type="match status" value="1"/>
</dbReference>
<dbReference type="GO" id="GO:0005634">
    <property type="term" value="C:nucleus"/>
    <property type="evidence" value="ECO:0007669"/>
    <property type="project" value="UniProtKB-SubCell"/>
</dbReference>
<evidence type="ECO:0000256" key="4">
    <source>
        <dbReference type="ARBA" id="ARBA00022490"/>
    </source>
</evidence>
<dbReference type="InterPro" id="IPR026907">
    <property type="entry name" value="GCIP-like"/>
</dbReference>
<feature type="domain" description="Cyclin-D1-binding protein 1-like C-terminal" evidence="8">
    <location>
        <begin position="222"/>
        <end position="320"/>
    </location>
</feature>
<reference evidence="9" key="1">
    <citation type="journal article" date="2021" name="Sci. Adv.">
        <title>The American lobster genome reveals insights on longevity, neural, and immune adaptations.</title>
        <authorList>
            <person name="Polinski J.M."/>
            <person name="Zimin A.V."/>
            <person name="Clark K.F."/>
            <person name="Kohn A.B."/>
            <person name="Sadowski N."/>
            <person name="Timp W."/>
            <person name="Ptitsyn A."/>
            <person name="Khanna P."/>
            <person name="Romanova D.Y."/>
            <person name="Williams P."/>
            <person name="Greenwood S.J."/>
            <person name="Moroz L.L."/>
            <person name="Walt D.R."/>
            <person name="Bodnar A.G."/>
        </authorList>
    </citation>
    <scope>NUCLEOTIDE SEQUENCE</scope>
    <source>
        <strain evidence="9">GMGI-L3</strain>
    </source>
</reference>
<comment type="similarity">
    <text evidence="3">Belongs to the CCNDBP1 family.</text>
</comment>
<dbReference type="Gene3D" id="1.20.1420.10">
    <property type="entry name" value="Talin, central domain"/>
    <property type="match status" value="1"/>
</dbReference>
<dbReference type="PANTHER" id="PTHR15492">
    <property type="entry name" value="CYCLIN D1-BINDING PROTEIN 1"/>
    <property type="match status" value="1"/>
</dbReference>
<evidence type="ECO:0000259" key="8">
    <source>
        <dbReference type="Pfam" id="PF20936"/>
    </source>
</evidence>
<evidence type="ECO:0000259" key="7">
    <source>
        <dbReference type="Pfam" id="PF13324"/>
    </source>
</evidence>
<dbReference type="InterPro" id="IPR049318">
    <property type="entry name" value="GCIP_C"/>
</dbReference>
<accession>A0A8J5JXF3</accession>
<dbReference type="Gene3D" id="1.20.1410.10">
    <property type="entry name" value="I/LWEQ domain"/>
    <property type="match status" value="1"/>
</dbReference>
<evidence type="ECO:0000256" key="1">
    <source>
        <dbReference type="ARBA" id="ARBA00004123"/>
    </source>
</evidence>
<evidence type="ECO:0000256" key="6">
    <source>
        <dbReference type="ARBA" id="ARBA00023306"/>
    </source>
</evidence>
<comment type="subcellular location">
    <subcellularLocation>
        <location evidence="2">Cytoplasm</location>
    </subcellularLocation>
    <subcellularLocation>
        <location evidence="1">Nucleus</location>
    </subcellularLocation>
</comment>
<dbReference type="GO" id="GO:0005737">
    <property type="term" value="C:cytoplasm"/>
    <property type="evidence" value="ECO:0007669"/>
    <property type="project" value="UniProtKB-SubCell"/>
</dbReference>
<name>A0A8J5JXF3_HOMAM</name>
<gene>
    <name evidence="9" type="primary">ccndbp1-L</name>
    <name evidence="9" type="ORF">Hamer_G013111</name>
</gene>
<proteinExistence type="inferred from homology"/>
<feature type="non-terminal residue" evidence="9">
    <location>
        <position position="1"/>
    </location>
</feature>
<dbReference type="Proteomes" id="UP000747542">
    <property type="component" value="Unassembled WGS sequence"/>
</dbReference>
<comment type="caution">
    <text evidence="9">The sequence shown here is derived from an EMBL/GenBank/DDBJ whole genome shotgun (WGS) entry which is preliminary data.</text>
</comment>
<evidence type="ECO:0000313" key="10">
    <source>
        <dbReference type="Proteomes" id="UP000747542"/>
    </source>
</evidence>
<dbReference type="AlphaFoldDB" id="A0A8J5JXF3"/>
<keyword evidence="6" id="KW-0131">Cell cycle</keyword>
<evidence type="ECO:0000256" key="2">
    <source>
        <dbReference type="ARBA" id="ARBA00004496"/>
    </source>
</evidence>